<feature type="transmembrane region" description="Helical" evidence="1">
    <location>
        <begin position="53"/>
        <end position="79"/>
    </location>
</feature>
<feature type="domain" description="Potassium channel" evidence="2">
    <location>
        <begin position="94"/>
        <end position="142"/>
    </location>
</feature>
<evidence type="ECO:0000259" key="2">
    <source>
        <dbReference type="Pfam" id="PF07885"/>
    </source>
</evidence>
<keyword evidence="1" id="KW-1133">Transmembrane helix</keyword>
<dbReference type="Pfam" id="PF07885">
    <property type="entry name" value="Ion_trans_2"/>
    <property type="match status" value="1"/>
</dbReference>
<protein>
    <submittedName>
        <fullName evidence="3">Two pore domain potassium channel family protein</fullName>
    </submittedName>
</protein>
<accession>A0A974XVZ1</accession>
<dbReference type="GO" id="GO:0034220">
    <property type="term" value="P:monoatomic ion transmembrane transport"/>
    <property type="evidence" value="ECO:0007669"/>
    <property type="project" value="UniProtKB-KW"/>
</dbReference>
<organism evidence="3 4">
    <name type="scientific">Agrilutibacter solisilvae</name>
    <dbReference type="NCBI Taxonomy" id="2763317"/>
    <lineage>
        <taxon>Bacteria</taxon>
        <taxon>Pseudomonadati</taxon>
        <taxon>Pseudomonadota</taxon>
        <taxon>Gammaproteobacteria</taxon>
        <taxon>Lysobacterales</taxon>
        <taxon>Lysobacteraceae</taxon>
        <taxon>Agrilutibacter</taxon>
    </lineage>
</organism>
<dbReference type="EMBL" id="CP071518">
    <property type="protein sequence ID" value="QSX76922.1"/>
    <property type="molecule type" value="Genomic_DNA"/>
</dbReference>
<feature type="transmembrane region" description="Helical" evidence="1">
    <location>
        <begin position="13"/>
        <end position="32"/>
    </location>
</feature>
<evidence type="ECO:0000313" key="4">
    <source>
        <dbReference type="Proteomes" id="UP000639274"/>
    </source>
</evidence>
<evidence type="ECO:0000256" key="1">
    <source>
        <dbReference type="SAM" id="Phobius"/>
    </source>
</evidence>
<proteinExistence type="predicted"/>
<keyword evidence="3" id="KW-0407">Ion channel</keyword>
<feature type="transmembrane region" description="Helical" evidence="1">
    <location>
        <begin position="124"/>
        <end position="146"/>
    </location>
</feature>
<dbReference type="Gene3D" id="1.10.287.70">
    <property type="match status" value="1"/>
</dbReference>
<gene>
    <name evidence="3" type="ORF">I8J32_008780</name>
</gene>
<reference evidence="3 4" key="1">
    <citation type="submission" date="2021-03" db="EMBL/GenBank/DDBJ databases">
        <title>Lysobacter sp. nov. isolated from soil of gangwondo yeongwol, south Korea.</title>
        <authorList>
            <person name="Kim K.R."/>
            <person name="Kim K.H."/>
            <person name="Jeon C.O."/>
        </authorList>
    </citation>
    <scope>NUCLEOTIDE SEQUENCE [LARGE SCALE GENOMIC DNA]</scope>
    <source>
        <strain evidence="3 4">R19</strain>
    </source>
</reference>
<dbReference type="AlphaFoldDB" id="A0A974XVZ1"/>
<keyword evidence="3" id="KW-0813">Transport</keyword>
<dbReference type="Proteomes" id="UP000639274">
    <property type="component" value="Chromosome"/>
</dbReference>
<keyword evidence="1" id="KW-0472">Membrane</keyword>
<keyword evidence="1" id="KW-0812">Transmembrane</keyword>
<evidence type="ECO:0000313" key="3">
    <source>
        <dbReference type="EMBL" id="QSX76922.1"/>
    </source>
</evidence>
<dbReference type="RefSeq" id="WP_200610948.1">
    <property type="nucleotide sequence ID" value="NZ_CP071518.1"/>
</dbReference>
<sequence length="162" mass="17686">MDWLIPQGLFAEHLIALIVALLVTGLVVVIHYEGVHALAARYAGRTPKRDRGIMLRVIFALLGLHVVEIWCYGLAYWGLTKVQGLGFLHGVHGADTLFDAVYLSATTYSTVGFGDLSPVGAVRVVSGLESLTGLLLITWSASFTYLEMSRLWSDGVPGRRQD</sequence>
<dbReference type="SUPFAM" id="SSF81324">
    <property type="entry name" value="Voltage-gated potassium channels"/>
    <property type="match status" value="1"/>
</dbReference>
<dbReference type="InterPro" id="IPR013099">
    <property type="entry name" value="K_chnl_dom"/>
</dbReference>
<keyword evidence="4" id="KW-1185">Reference proteome</keyword>
<dbReference type="KEGG" id="lsf:I8J32_008780"/>
<keyword evidence="3" id="KW-0406">Ion transport</keyword>
<name>A0A974XVZ1_9GAMM</name>